<evidence type="ECO:0000313" key="1">
    <source>
        <dbReference type="EMBL" id="EPT05484.1"/>
    </source>
</evidence>
<accession>S8ER50</accession>
<sequence length="68" mass="7386">MSLAHNTVAGLVNAVYLGITNGVKPDQYFLDRTILSPKNDAVDDLNHYILDKFPGEKVVLTSADKVIG</sequence>
<dbReference type="Proteomes" id="UP000015241">
    <property type="component" value="Unassembled WGS sequence"/>
</dbReference>
<keyword evidence="2" id="KW-1185">Reference proteome</keyword>
<reference evidence="1 2" key="1">
    <citation type="journal article" date="2012" name="Science">
        <title>The Paleozoic origin of enzymatic lignin decomposition reconstructed from 31 fungal genomes.</title>
        <authorList>
            <person name="Floudas D."/>
            <person name="Binder M."/>
            <person name="Riley R."/>
            <person name="Barry K."/>
            <person name="Blanchette R.A."/>
            <person name="Henrissat B."/>
            <person name="Martinez A.T."/>
            <person name="Otillar R."/>
            <person name="Spatafora J.W."/>
            <person name="Yadav J.S."/>
            <person name="Aerts A."/>
            <person name="Benoit I."/>
            <person name="Boyd A."/>
            <person name="Carlson A."/>
            <person name="Copeland A."/>
            <person name="Coutinho P.M."/>
            <person name="de Vries R.P."/>
            <person name="Ferreira P."/>
            <person name="Findley K."/>
            <person name="Foster B."/>
            <person name="Gaskell J."/>
            <person name="Glotzer D."/>
            <person name="Gorecki P."/>
            <person name="Heitman J."/>
            <person name="Hesse C."/>
            <person name="Hori C."/>
            <person name="Igarashi K."/>
            <person name="Jurgens J.A."/>
            <person name="Kallen N."/>
            <person name="Kersten P."/>
            <person name="Kohler A."/>
            <person name="Kuees U."/>
            <person name="Kumar T.K.A."/>
            <person name="Kuo A."/>
            <person name="LaButti K."/>
            <person name="Larrondo L.F."/>
            <person name="Lindquist E."/>
            <person name="Ling A."/>
            <person name="Lombard V."/>
            <person name="Lucas S."/>
            <person name="Lundell T."/>
            <person name="Martin R."/>
            <person name="McLaughlin D.J."/>
            <person name="Morgenstern I."/>
            <person name="Morin E."/>
            <person name="Murat C."/>
            <person name="Nagy L.G."/>
            <person name="Nolan M."/>
            <person name="Ohm R.A."/>
            <person name="Patyshakuliyeva A."/>
            <person name="Rokas A."/>
            <person name="Ruiz-Duenas F.J."/>
            <person name="Sabat G."/>
            <person name="Salamov A."/>
            <person name="Samejima M."/>
            <person name="Schmutz J."/>
            <person name="Slot J.C."/>
            <person name="St John F."/>
            <person name="Stenlid J."/>
            <person name="Sun H."/>
            <person name="Sun S."/>
            <person name="Syed K."/>
            <person name="Tsang A."/>
            <person name="Wiebenga A."/>
            <person name="Young D."/>
            <person name="Pisabarro A."/>
            <person name="Eastwood D.C."/>
            <person name="Martin F."/>
            <person name="Cullen D."/>
            <person name="Grigoriev I.V."/>
            <person name="Hibbett D.S."/>
        </authorList>
    </citation>
    <scope>NUCLEOTIDE SEQUENCE</scope>
    <source>
        <strain evidence="2">FP-58527</strain>
    </source>
</reference>
<dbReference type="AlphaFoldDB" id="S8ER50"/>
<dbReference type="eggNOG" id="ENOG502R1TR">
    <property type="taxonomic scope" value="Eukaryota"/>
</dbReference>
<dbReference type="HOGENOM" id="CLU_200684_1_0_1"/>
<organism evidence="1 2">
    <name type="scientific">Fomitopsis schrenkii</name>
    <name type="common">Brown rot fungus</name>
    <dbReference type="NCBI Taxonomy" id="2126942"/>
    <lineage>
        <taxon>Eukaryota</taxon>
        <taxon>Fungi</taxon>
        <taxon>Dikarya</taxon>
        <taxon>Basidiomycota</taxon>
        <taxon>Agaricomycotina</taxon>
        <taxon>Agaricomycetes</taxon>
        <taxon>Polyporales</taxon>
        <taxon>Fomitopsis</taxon>
    </lineage>
</organism>
<name>S8ER50_FOMSC</name>
<dbReference type="STRING" id="743788.S8ER50"/>
<proteinExistence type="predicted"/>
<protein>
    <submittedName>
        <fullName evidence="1">Uncharacterized protein</fullName>
    </submittedName>
</protein>
<dbReference type="EMBL" id="KE504123">
    <property type="protein sequence ID" value="EPT05484.1"/>
    <property type="molecule type" value="Genomic_DNA"/>
</dbReference>
<feature type="non-terminal residue" evidence="1">
    <location>
        <position position="68"/>
    </location>
</feature>
<dbReference type="InParanoid" id="S8ER50"/>
<dbReference type="OrthoDB" id="2641892at2759"/>
<evidence type="ECO:0000313" key="2">
    <source>
        <dbReference type="Proteomes" id="UP000015241"/>
    </source>
</evidence>
<gene>
    <name evidence="1" type="ORF">FOMPIDRAFT_1083319</name>
</gene>